<organism evidence="10 11">
    <name type="scientific">Armadillidium nasatum</name>
    <dbReference type="NCBI Taxonomy" id="96803"/>
    <lineage>
        <taxon>Eukaryota</taxon>
        <taxon>Metazoa</taxon>
        <taxon>Ecdysozoa</taxon>
        <taxon>Arthropoda</taxon>
        <taxon>Crustacea</taxon>
        <taxon>Multicrustacea</taxon>
        <taxon>Malacostraca</taxon>
        <taxon>Eumalacostraca</taxon>
        <taxon>Peracarida</taxon>
        <taxon>Isopoda</taxon>
        <taxon>Oniscidea</taxon>
        <taxon>Crinocheta</taxon>
        <taxon>Armadillidiidae</taxon>
        <taxon>Armadillidium</taxon>
    </lineage>
</organism>
<dbReference type="Proteomes" id="UP000326759">
    <property type="component" value="Unassembled WGS sequence"/>
</dbReference>
<reference evidence="10 11" key="1">
    <citation type="journal article" date="2019" name="PLoS Biol.">
        <title>Sex chromosomes control vertical transmission of feminizing Wolbachia symbionts in an isopod.</title>
        <authorList>
            <person name="Becking T."/>
            <person name="Chebbi M.A."/>
            <person name="Giraud I."/>
            <person name="Moumen B."/>
            <person name="Laverre T."/>
            <person name="Caubet Y."/>
            <person name="Peccoud J."/>
            <person name="Gilbert C."/>
            <person name="Cordaux R."/>
        </authorList>
    </citation>
    <scope>NUCLEOTIDE SEQUENCE [LARGE SCALE GENOMIC DNA]</scope>
    <source>
        <strain evidence="10">ANa2</strain>
        <tissue evidence="10">Whole body excluding digestive tract and cuticle</tissue>
    </source>
</reference>
<evidence type="ECO:0000256" key="3">
    <source>
        <dbReference type="ARBA" id="ARBA00022475"/>
    </source>
</evidence>
<keyword evidence="8" id="KW-0636">Prenylation</keyword>
<comment type="caution">
    <text evidence="10">The sequence shown here is derived from an EMBL/GenBank/DDBJ whole genome shotgun (WGS) entry which is preliminary data.</text>
</comment>
<dbReference type="PANTHER" id="PTHR13809">
    <property type="entry name" value="GUANINE NUCLEOTIDE-BINDING PROTEIN GAMMA SUBUNIT"/>
    <property type="match status" value="1"/>
</dbReference>
<keyword evidence="7" id="KW-0449">Lipoprotein</keyword>
<dbReference type="SMART" id="SM01224">
    <property type="entry name" value="G_gamma"/>
    <property type="match status" value="1"/>
</dbReference>
<sequence>MYILSYIPPIRFGDFKTFTIFSLNLQPILSINYDHTHMLHNVLMICLFMDNSVNKLVIYTTLQQQQTIVEQLRREASIKRLPLSVVIDDIKQYILHHQHEDCLIVGFSSQKANPFREKSVCEIL</sequence>
<evidence type="ECO:0000256" key="4">
    <source>
        <dbReference type="ARBA" id="ARBA00022481"/>
    </source>
</evidence>
<dbReference type="InterPro" id="IPR036284">
    <property type="entry name" value="GGL_sf"/>
</dbReference>
<evidence type="ECO:0000259" key="9">
    <source>
        <dbReference type="PROSITE" id="PS50058"/>
    </source>
</evidence>
<accession>A0A5N5TDJ1</accession>
<dbReference type="GO" id="GO:0007186">
    <property type="term" value="P:G protein-coupled receptor signaling pathway"/>
    <property type="evidence" value="ECO:0007669"/>
    <property type="project" value="InterPro"/>
</dbReference>
<evidence type="ECO:0000256" key="5">
    <source>
        <dbReference type="ARBA" id="ARBA00023136"/>
    </source>
</evidence>
<name>A0A5N5TDJ1_9CRUS</name>
<dbReference type="PROSITE" id="PS50058">
    <property type="entry name" value="G_PROTEIN_GAMMA"/>
    <property type="match status" value="1"/>
</dbReference>
<feature type="domain" description="G protein gamma" evidence="9">
    <location>
        <begin position="58"/>
        <end position="124"/>
    </location>
</feature>
<dbReference type="EMBL" id="SEYY01002530">
    <property type="protein sequence ID" value="KAB7504723.1"/>
    <property type="molecule type" value="Genomic_DNA"/>
</dbReference>
<dbReference type="InterPro" id="IPR015898">
    <property type="entry name" value="G-protein_gamma-like_dom"/>
</dbReference>
<dbReference type="GO" id="GO:0031681">
    <property type="term" value="F:G-protein beta-subunit binding"/>
    <property type="evidence" value="ECO:0007669"/>
    <property type="project" value="InterPro"/>
</dbReference>
<evidence type="ECO:0000256" key="1">
    <source>
        <dbReference type="ARBA" id="ARBA00004342"/>
    </source>
</evidence>
<proteinExistence type="inferred from homology"/>
<comment type="similarity">
    <text evidence="2">Belongs to the G protein gamma family.</text>
</comment>
<protein>
    <submittedName>
        <fullName evidence="10">Guanine nucleotide-binding protein subunit gamma-1</fullName>
    </submittedName>
</protein>
<dbReference type="AlphaFoldDB" id="A0A5N5TDJ1"/>
<dbReference type="FunFam" id="4.10.260.10:FF:000001">
    <property type="entry name" value="Guanine nucleotide-binding protein subunit gamma"/>
    <property type="match status" value="1"/>
</dbReference>
<dbReference type="CDD" id="cd00068">
    <property type="entry name" value="GGL"/>
    <property type="match status" value="1"/>
</dbReference>
<keyword evidence="5" id="KW-0472">Membrane</keyword>
<dbReference type="OrthoDB" id="6264244at2759"/>
<evidence type="ECO:0000256" key="7">
    <source>
        <dbReference type="ARBA" id="ARBA00023288"/>
    </source>
</evidence>
<keyword evidence="3" id="KW-1003">Cell membrane</keyword>
<evidence type="ECO:0000313" key="11">
    <source>
        <dbReference type="Proteomes" id="UP000326759"/>
    </source>
</evidence>
<keyword evidence="11" id="KW-1185">Reference proteome</keyword>
<dbReference type="InterPro" id="IPR001770">
    <property type="entry name" value="G-protein_gamma"/>
</dbReference>
<dbReference type="SUPFAM" id="SSF48670">
    <property type="entry name" value="Transducin (heterotrimeric G protein), gamma chain"/>
    <property type="match status" value="1"/>
</dbReference>
<evidence type="ECO:0000256" key="8">
    <source>
        <dbReference type="ARBA" id="ARBA00023289"/>
    </source>
</evidence>
<comment type="subcellular location">
    <subcellularLocation>
        <location evidence="1">Cell membrane</location>
        <topology evidence="1">Lipid-anchor</topology>
        <orientation evidence="1">Cytoplasmic side</orientation>
    </subcellularLocation>
</comment>
<evidence type="ECO:0000256" key="2">
    <source>
        <dbReference type="ARBA" id="ARBA00007431"/>
    </source>
</evidence>
<keyword evidence="6" id="KW-0807">Transducer</keyword>
<dbReference type="GO" id="GO:0005834">
    <property type="term" value="C:heterotrimeric G-protein complex"/>
    <property type="evidence" value="ECO:0007669"/>
    <property type="project" value="InterPro"/>
</dbReference>
<evidence type="ECO:0000313" key="10">
    <source>
        <dbReference type="EMBL" id="KAB7504723.1"/>
    </source>
</evidence>
<dbReference type="SMART" id="SM00224">
    <property type="entry name" value="GGL"/>
    <property type="match status" value="1"/>
</dbReference>
<dbReference type="Gene3D" id="4.10.260.10">
    <property type="entry name" value="Transducin (heterotrimeric G protein), gamma chain"/>
    <property type="match status" value="1"/>
</dbReference>
<dbReference type="Pfam" id="PF00631">
    <property type="entry name" value="G-gamma"/>
    <property type="match status" value="1"/>
</dbReference>
<keyword evidence="4" id="KW-0488">Methylation</keyword>
<gene>
    <name evidence="10" type="primary">Ggamma1_1</name>
    <name evidence="10" type="ORF">Anas_12263</name>
</gene>
<evidence type="ECO:0000256" key="6">
    <source>
        <dbReference type="ARBA" id="ARBA00023224"/>
    </source>
</evidence>